<dbReference type="EMBL" id="RQYN01000018">
    <property type="protein sequence ID" value="RRD75895.1"/>
    <property type="molecule type" value="Genomic_DNA"/>
</dbReference>
<proteinExistence type="predicted"/>
<evidence type="ECO:0000313" key="1">
    <source>
        <dbReference type="EMBL" id="RRD75895.1"/>
    </source>
</evidence>
<evidence type="ECO:0000313" key="2">
    <source>
        <dbReference type="Proteomes" id="UP000279860"/>
    </source>
</evidence>
<dbReference type="AlphaFoldDB" id="A0A3P1YZ14"/>
<accession>A0A3P1YZ14</accession>
<protein>
    <submittedName>
        <fullName evidence="1">Uncharacterized protein</fullName>
    </submittedName>
</protein>
<comment type="caution">
    <text evidence="1">The sequence shown here is derived from an EMBL/GenBank/DDBJ whole genome shotgun (WGS) entry which is preliminary data.</text>
</comment>
<reference evidence="1 2" key="1">
    <citation type="submission" date="2018-11" db="EMBL/GenBank/DDBJ databases">
        <title>Genomes From Bacteria Associated with the Canine Oral Cavity: a Test Case for Automated Genome-Based Taxonomic Assignment.</title>
        <authorList>
            <person name="Coil D.A."/>
            <person name="Jospin G."/>
            <person name="Darling A.E."/>
            <person name="Wallis C."/>
            <person name="Davis I.J."/>
            <person name="Harris S."/>
            <person name="Eisen J.A."/>
            <person name="Holcombe L.J."/>
            <person name="O'Flynn C."/>
        </authorList>
    </citation>
    <scope>NUCLEOTIDE SEQUENCE [LARGE SCALE GENOMIC DNA]</scope>
    <source>
        <strain evidence="1 2">OH1426_COT-023</strain>
    </source>
</reference>
<dbReference type="Proteomes" id="UP000279860">
    <property type="component" value="Unassembled WGS sequence"/>
</dbReference>
<feature type="non-terminal residue" evidence="1">
    <location>
        <position position="156"/>
    </location>
</feature>
<organism evidence="1 2">
    <name type="scientific">Tannerella forsythia</name>
    <name type="common">Bacteroides forsythus</name>
    <dbReference type="NCBI Taxonomy" id="28112"/>
    <lineage>
        <taxon>Bacteria</taxon>
        <taxon>Pseudomonadati</taxon>
        <taxon>Bacteroidota</taxon>
        <taxon>Bacteroidia</taxon>
        <taxon>Bacteroidales</taxon>
        <taxon>Tannerellaceae</taxon>
        <taxon>Tannerella</taxon>
    </lineage>
</organism>
<sequence>MEKIAFILEGKANKGKTSTIKEVVEIINNKNNIALIEKIKEDNSLEKVDIKKALEPYDISLIIHLNIGDNRIRIGIESKGDPDDNNKEKLLSSLEKFKEKECDIILCAIRDSSNEASHKLYKNVNIILGNVDIEVKLSDTKIKIEFDYEHFKTIFG</sequence>
<name>A0A3P1YZ14_TANFO</name>
<dbReference type="RefSeq" id="WP_148091740.1">
    <property type="nucleotide sequence ID" value="NZ_RQYN01000018.1"/>
</dbReference>
<gene>
    <name evidence="1" type="ORF">EII41_06335</name>
</gene>